<organism evidence="2 3">
    <name type="scientific">Natrinema salifodinae</name>
    <dbReference type="NCBI Taxonomy" id="1202768"/>
    <lineage>
        <taxon>Archaea</taxon>
        <taxon>Methanobacteriati</taxon>
        <taxon>Methanobacteriota</taxon>
        <taxon>Stenosarchaea group</taxon>
        <taxon>Halobacteria</taxon>
        <taxon>Halobacteriales</taxon>
        <taxon>Natrialbaceae</taxon>
        <taxon>Natrinema</taxon>
    </lineage>
</organism>
<dbReference type="EMBL" id="FOIS01000004">
    <property type="protein sequence ID" value="SEW22961.1"/>
    <property type="molecule type" value="Genomic_DNA"/>
</dbReference>
<dbReference type="Pfam" id="PF24035">
    <property type="entry name" value="DUF7344"/>
    <property type="match status" value="1"/>
</dbReference>
<dbReference type="OrthoDB" id="247722at2157"/>
<evidence type="ECO:0000259" key="1">
    <source>
        <dbReference type="Pfam" id="PF24035"/>
    </source>
</evidence>
<gene>
    <name evidence="2" type="ORF">SAMN05216285_3198</name>
</gene>
<dbReference type="InterPro" id="IPR036388">
    <property type="entry name" value="WH-like_DNA-bd_sf"/>
</dbReference>
<dbReference type="STRING" id="1202768.SAMN05216285_3198"/>
<name>A0A1I0Q7K1_9EURY</name>
<evidence type="ECO:0000313" key="3">
    <source>
        <dbReference type="Proteomes" id="UP000183275"/>
    </source>
</evidence>
<dbReference type="AlphaFoldDB" id="A0A1I0Q7K1"/>
<reference evidence="3" key="1">
    <citation type="submission" date="2016-10" db="EMBL/GenBank/DDBJ databases">
        <authorList>
            <person name="Varghese N."/>
        </authorList>
    </citation>
    <scope>NUCLEOTIDE SEQUENCE [LARGE SCALE GENOMIC DNA]</scope>
    <source>
        <strain evidence="3">CGMCC 1.12284</strain>
    </source>
</reference>
<evidence type="ECO:0000313" key="2">
    <source>
        <dbReference type="EMBL" id="SEW22961.1"/>
    </source>
</evidence>
<feature type="domain" description="DUF7344" evidence="1">
    <location>
        <begin position="25"/>
        <end position="103"/>
    </location>
</feature>
<dbReference type="Gene3D" id="1.10.10.10">
    <property type="entry name" value="Winged helix-like DNA-binding domain superfamily/Winged helix DNA-binding domain"/>
    <property type="match status" value="1"/>
</dbReference>
<proteinExistence type="predicted"/>
<dbReference type="InterPro" id="IPR055768">
    <property type="entry name" value="DUF7344"/>
</dbReference>
<sequence length="121" mass="13842">MTGHSPKAGVAERGDPDEQSFDVVFDLLANQRRRYVLRCLQKFEDRIALTDVADEIARWENETNHMDISEEEVERVATSLYHVHIPKLADADVVEYDQEQNVVALSKNAEQLEPFLVSVTE</sequence>
<accession>A0A1I0Q7K1</accession>
<keyword evidence="3" id="KW-1185">Reference proteome</keyword>
<dbReference type="Proteomes" id="UP000183275">
    <property type="component" value="Unassembled WGS sequence"/>
</dbReference>
<protein>
    <recommendedName>
        <fullName evidence="1">DUF7344 domain-containing protein</fullName>
    </recommendedName>
</protein>